<protein>
    <recommendedName>
        <fullName evidence="5">Transcription factor domain-containing protein</fullName>
    </recommendedName>
</protein>
<dbReference type="GO" id="GO:0005634">
    <property type="term" value="C:nucleus"/>
    <property type="evidence" value="ECO:0007669"/>
    <property type="project" value="UniProtKB-SubCell"/>
</dbReference>
<reference evidence="3" key="1">
    <citation type="journal article" date="2019" name="G3 (Bethesda)">
        <title>Genome Assemblies of Two Rare Opportunistic Yeast Pathogens: Diutina rugosa (syn. Candida rugosa) and Trichomonascus ciferrii (syn. Candida ciferrii).</title>
        <authorList>
            <person name="Mixao V."/>
            <person name="Saus E."/>
            <person name="Hansen A.P."/>
            <person name="Lass-Florl C."/>
            <person name="Gabaldon T."/>
        </authorList>
    </citation>
    <scope>NUCLEOTIDE SEQUENCE</scope>
    <source>
        <strain evidence="3">CBS 4856</strain>
    </source>
</reference>
<dbReference type="EMBL" id="SWFS01000026">
    <property type="protein sequence ID" value="KAA8917555.1"/>
    <property type="molecule type" value="Genomic_DNA"/>
</dbReference>
<dbReference type="PANTHER" id="PTHR37534:SF49">
    <property type="entry name" value="LYSINE BIOSYNTHESIS REGULATORY PROTEIN LYS14"/>
    <property type="match status" value="1"/>
</dbReference>
<accession>A0A642VDU2</accession>
<evidence type="ECO:0000256" key="1">
    <source>
        <dbReference type="ARBA" id="ARBA00004123"/>
    </source>
</evidence>
<dbReference type="PANTHER" id="PTHR37534">
    <property type="entry name" value="TRANSCRIPTIONAL ACTIVATOR PROTEIN UGA3"/>
    <property type="match status" value="1"/>
</dbReference>
<gene>
    <name evidence="3" type="ORF">TRICI_000248</name>
</gene>
<evidence type="ECO:0000313" key="3">
    <source>
        <dbReference type="EMBL" id="KAA8917555.1"/>
    </source>
</evidence>
<comment type="caution">
    <text evidence="3">The sequence shown here is derived from an EMBL/GenBank/DDBJ whole genome shotgun (WGS) entry which is preliminary data.</text>
</comment>
<dbReference type="VEuPathDB" id="FungiDB:TRICI_000248"/>
<evidence type="ECO:0008006" key="5">
    <source>
        <dbReference type="Google" id="ProtNLM"/>
    </source>
</evidence>
<organism evidence="3 4">
    <name type="scientific">Trichomonascus ciferrii</name>
    <dbReference type="NCBI Taxonomy" id="44093"/>
    <lineage>
        <taxon>Eukaryota</taxon>
        <taxon>Fungi</taxon>
        <taxon>Dikarya</taxon>
        <taxon>Ascomycota</taxon>
        <taxon>Saccharomycotina</taxon>
        <taxon>Dipodascomycetes</taxon>
        <taxon>Dipodascales</taxon>
        <taxon>Trichomonascaceae</taxon>
        <taxon>Trichomonascus</taxon>
        <taxon>Trichomonascus ciferrii complex</taxon>
    </lineage>
</organism>
<dbReference type="GO" id="GO:0003700">
    <property type="term" value="F:DNA-binding transcription factor activity"/>
    <property type="evidence" value="ECO:0007669"/>
    <property type="project" value="TreeGrafter"/>
</dbReference>
<name>A0A642VDU2_9ASCO</name>
<evidence type="ECO:0000313" key="4">
    <source>
        <dbReference type="Proteomes" id="UP000761534"/>
    </source>
</evidence>
<keyword evidence="4" id="KW-1185">Reference proteome</keyword>
<dbReference type="AlphaFoldDB" id="A0A642VDU2"/>
<proteinExistence type="predicted"/>
<dbReference type="Pfam" id="PF11951">
    <property type="entry name" value="Fungal_trans_2"/>
    <property type="match status" value="1"/>
</dbReference>
<comment type="subcellular location">
    <subcellularLocation>
        <location evidence="1">Nucleus</location>
    </subcellularLocation>
</comment>
<evidence type="ECO:0000256" key="2">
    <source>
        <dbReference type="ARBA" id="ARBA00023242"/>
    </source>
</evidence>
<sequence>MCIKRGVLCEYNSFQVFGASSSAGEGGGGDVVRLEEKPVGNRLWWFGPYSDWLRVVKMVNPLALSQEELFSFLNKFFVESNCLLNFPFVRSDRNPIMDPIKMLGPKYPVIQNVIYTVVSNALETQCKDSRWREVKDQFMDVSYGSLVRLISEENGFEEDVCTLFGVLLLLSERSTGYAPLWRTHLRGASGLLERHIDKTGYSNPEYPIAQAVETLYCVVRTWFSIVETAAVLTTTKGGSVSSPDTLIKALDDTPFVTRVPGLYFNGFNIAKGYGQDLVPLFSRTAVLVFQQKNNLLTHPEAVKSAKDILSDLETVNKQVFTFPDQFDDTWTKLLNCSHLLFCQSLRLSLLRNILQKDPKDLKDLLKEFLDVAETMPFAYCVSIGIHWPLFTAGLCALQIEHRAKIEEFLQSIIGRGIHVARVSLHRLHLWWESLDFDQDPLQTDVDSIVL</sequence>
<dbReference type="GO" id="GO:0045944">
    <property type="term" value="P:positive regulation of transcription by RNA polymerase II"/>
    <property type="evidence" value="ECO:0007669"/>
    <property type="project" value="TreeGrafter"/>
</dbReference>
<dbReference type="GO" id="GO:0000976">
    <property type="term" value="F:transcription cis-regulatory region binding"/>
    <property type="evidence" value="ECO:0007669"/>
    <property type="project" value="TreeGrafter"/>
</dbReference>
<dbReference type="InterPro" id="IPR021858">
    <property type="entry name" value="Fun_TF"/>
</dbReference>
<dbReference type="Proteomes" id="UP000761534">
    <property type="component" value="Unassembled WGS sequence"/>
</dbReference>
<keyword evidence="2" id="KW-0539">Nucleus</keyword>